<dbReference type="PANTHER" id="PTHR11142:SF4">
    <property type="entry name" value="PSEUDOURIDYLATE SYNTHASE 1 HOMOLOG"/>
    <property type="match status" value="1"/>
</dbReference>
<protein>
    <recommendedName>
        <fullName evidence="8">Pseudouridine synthase I TruA alpha/beta domain-containing protein</fullName>
    </recommendedName>
</protein>
<dbReference type="Proteomes" id="UP000053237">
    <property type="component" value="Unassembled WGS sequence"/>
</dbReference>
<keyword evidence="2" id="KW-0819">tRNA processing</keyword>
<evidence type="ECO:0000256" key="2">
    <source>
        <dbReference type="ARBA" id="ARBA00022694"/>
    </source>
</evidence>
<evidence type="ECO:0000256" key="7">
    <source>
        <dbReference type="SAM" id="MobiDB-lite"/>
    </source>
</evidence>
<evidence type="ECO:0000259" key="8">
    <source>
        <dbReference type="Pfam" id="PF01416"/>
    </source>
</evidence>
<dbReference type="InterPro" id="IPR020097">
    <property type="entry name" value="PsdUridine_synth_TruA_a/b_dom"/>
</dbReference>
<dbReference type="InterPro" id="IPR041708">
    <property type="entry name" value="PUS1/PUS2-like"/>
</dbReference>
<organism evidence="9 10">
    <name type="scientific">Albugo candida</name>
    <dbReference type="NCBI Taxonomy" id="65357"/>
    <lineage>
        <taxon>Eukaryota</taxon>
        <taxon>Sar</taxon>
        <taxon>Stramenopiles</taxon>
        <taxon>Oomycota</taxon>
        <taxon>Peronosporomycetes</taxon>
        <taxon>Albuginales</taxon>
        <taxon>Albuginaceae</taxon>
        <taxon>Albugo</taxon>
    </lineage>
</organism>
<dbReference type="GO" id="GO:0005634">
    <property type="term" value="C:nucleus"/>
    <property type="evidence" value="ECO:0007669"/>
    <property type="project" value="TreeGrafter"/>
</dbReference>
<feature type="domain" description="Pseudouridine synthase I TruA alpha/beta" evidence="8">
    <location>
        <begin position="228"/>
        <end position="376"/>
    </location>
</feature>
<dbReference type="GO" id="GO:1990481">
    <property type="term" value="P:mRNA pseudouridine synthesis"/>
    <property type="evidence" value="ECO:0007669"/>
    <property type="project" value="TreeGrafter"/>
</dbReference>
<comment type="caution">
    <text evidence="9">The sequence shown here is derived from an EMBL/GenBank/DDBJ whole genome shotgun (WGS) entry which is preliminary data.</text>
</comment>
<dbReference type="OrthoDB" id="10256309at2759"/>
<name>A0A024G7W5_9STRA</name>
<dbReference type="Gene3D" id="3.30.70.660">
    <property type="entry name" value="Pseudouridine synthase I, catalytic domain, C-terminal subdomain"/>
    <property type="match status" value="1"/>
</dbReference>
<dbReference type="GO" id="GO:0031119">
    <property type="term" value="P:tRNA pseudouridine synthesis"/>
    <property type="evidence" value="ECO:0007669"/>
    <property type="project" value="InterPro"/>
</dbReference>
<evidence type="ECO:0000256" key="4">
    <source>
        <dbReference type="ARBA" id="ARBA00036943"/>
    </source>
</evidence>
<evidence type="ECO:0000256" key="6">
    <source>
        <dbReference type="PIRSR" id="PIRSR641708-2"/>
    </source>
</evidence>
<dbReference type="InParanoid" id="A0A024G7W5"/>
<dbReference type="FunFam" id="3.30.70.580:FF:000002">
    <property type="entry name" value="tRNA pseudouridine synthase"/>
    <property type="match status" value="1"/>
</dbReference>
<evidence type="ECO:0000256" key="5">
    <source>
        <dbReference type="PIRSR" id="PIRSR641708-1"/>
    </source>
</evidence>
<comment type="similarity">
    <text evidence="1">Belongs to the tRNA pseudouridine synthase TruA family.</text>
</comment>
<reference evidence="9 10" key="1">
    <citation type="submission" date="2012-05" db="EMBL/GenBank/DDBJ databases">
        <title>Recombination and specialization in a pathogen metapopulation.</title>
        <authorList>
            <person name="Gardiner A."/>
            <person name="Kemen E."/>
            <person name="Schultz-Larsen T."/>
            <person name="MacLean D."/>
            <person name="Van Oosterhout C."/>
            <person name="Jones J.D.G."/>
        </authorList>
    </citation>
    <scope>NUCLEOTIDE SEQUENCE [LARGE SCALE GENOMIC DNA]</scope>
    <source>
        <strain evidence="9 10">Ac Nc2</strain>
    </source>
</reference>
<dbReference type="InterPro" id="IPR020094">
    <property type="entry name" value="TruA/RsuA/RluB/E/F_N"/>
</dbReference>
<keyword evidence="10" id="KW-1185">Reference proteome</keyword>
<dbReference type="FunCoup" id="A0A024G7W5">
    <property type="interactions" value="248"/>
</dbReference>
<accession>A0A024G7W5</accession>
<sequence>MASMTRPIHRAYIDVLQWKCGRNAHVRSIQLIAYKIPHTCQHRKQCTMSEISVMSTNSGAQPSPLVKRRVAIVAGYNGSGYHGVQLNPNVPTIENELRKAMFQIGALRESNYQDLNKIDWSRSSRTDKGVHASTIVFAGKLLLDEDVIDPVTGRVSGLTKALNANLPPNIRVFSVTRVCNSFNARTECALREYEYFLPLAFLSASCITKNQQLMKGQMKIMVQRFFSALKQYEGIHDFHNFTRSRAHFYKLHEKKMQKYNRRNAEATEEDTSSASIGTNEAPAAPGDTAFHFRPKLPRHRRAVYQCRGSLIEDFYGEPYIKIHITGQAFLLHQIRCMIGGAISFATNGMSNTVFDASLYTDQIVRVPIAPAEGLLLRSNSFGGKRHRVSLMRDWNTDLSTNSPSVHRVLLSDREVALARTFRHEVIYREITRAWRNLEGLGAPWEAWCEYLRINLDKNDELLSEPRLSAILLERKEQKAHLQQRHAAFILQNRLDWMTQKHRRRDVLPKQFATALCMHFIIAPGSFVVYLQNGIIEHLKQGKLPLHSTEQEILSYASAYGVEKLAKEGMELETKS</sequence>
<evidence type="ECO:0000256" key="1">
    <source>
        <dbReference type="ARBA" id="ARBA00009375"/>
    </source>
</evidence>
<dbReference type="Pfam" id="PF01416">
    <property type="entry name" value="PseudoU_synth_1"/>
    <property type="match status" value="1"/>
</dbReference>
<dbReference type="InterPro" id="IPR020103">
    <property type="entry name" value="PsdUridine_synth_cat_dom_sf"/>
</dbReference>
<feature type="region of interest" description="Disordered" evidence="7">
    <location>
        <begin position="260"/>
        <end position="280"/>
    </location>
</feature>
<dbReference type="EMBL" id="CAIX01000039">
    <property type="protein sequence ID" value="CCI42774.1"/>
    <property type="molecule type" value="Genomic_DNA"/>
</dbReference>
<evidence type="ECO:0000256" key="3">
    <source>
        <dbReference type="ARBA" id="ARBA00023235"/>
    </source>
</evidence>
<dbReference type="SUPFAM" id="SSF55120">
    <property type="entry name" value="Pseudouridine synthase"/>
    <property type="match status" value="1"/>
</dbReference>
<dbReference type="GO" id="GO:0003723">
    <property type="term" value="F:RNA binding"/>
    <property type="evidence" value="ECO:0007669"/>
    <property type="project" value="InterPro"/>
</dbReference>
<dbReference type="STRING" id="65357.A0A024G7W5"/>
<feature type="active site" description="Nucleophile" evidence="5">
    <location>
        <position position="127"/>
    </location>
</feature>
<dbReference type="Gene3D" id="3.30.70.580">
    <property type="entry name" value="Pseudouridine synthase I, catalytic domain, N-terminal subdomain"/>
    <property type="match status" value="1"/>
</dbReference>
<gene>
    <name evidence="9" type="ORF">BN9_035580</name>
</gene>
<proteinExistence type="inferred from homology"/>
<evidence type="ECO:0000313" key="9">
    <source>
        <dbReference type="EMBL" id="CCI42774.1"/>
    </source>
</evidence>
<dbReference type="GO" id="GO:0009982">
    <property type="term" value="F:pseudouridine synthase activity"/>
    <property type="evidence" value="ECO:0007669"/>
    <property type="project" value="InterPro"/>
</dbReference>
<dbReference type="AlphaFoldDB" id="A0A024G7W5"/>
<dbReference type="InterPro" id="IPR020095">
    <property type="entry name" value="PsdUridine_synth_TruA_C"/>
</dbReference>
<dbReference type="CDD" id="cd02568">
    <property type="entry name" value="PseudoU_synth_PUS1_PUS2"/>
    <property type="match status" value="1"/>
</dbReference>
<evidence type="ECO:0000313" key="10">
    <source>
        <dbReference type="Proteomes" id="UP000053237"/>
    </source>
</evidence>
<comment type="catalytic activity">
    <reaction evidence="4">
        <text>a uridine in tRNA = a pseudouridine in tRNA</text>
        <dbReference type="Rhea" id="RHEA:54572"/>
        <dbReference type="Rhea" id="RHEA-COMP:13339"/>
        <dbReference type="Rhea" id="RHEA-COMP:13934"/>
        <dbReference type="ChEBI" id="CHEBI:65314"/>
        <dbReference type="ChEBI" id="CHEBI:65315"/>
    </reaction>
</comment>
<dbReference type="PANTHER" id="PTHR11142">
    <property type="entry name" value="PSEUDOURIDYLATE SYNTHASE"/>
    <property type="match status" value="1"/>
</dbReference>
<feature type="binding site" evidence="6">
    <location>
        <position position="193"/>
    </location>
    <ligand>
        <name>substrate</name>
    </ligand>
</feature>
<dbReference type="InterPro" id="IPR001406">
    <property type="entry name" value="PsdUridine_synth_TruA"/>
</dbReference>
<keyword evidence="3" id="KW-0413">Isomerase</keyword>